<name>A0A151H2G2_TOXGO</name>
<comment type="caution">
    <text evidence="1">The sequence shown here is derived from an EMBL/GenBank/DDBJ whole genome shotgun (WGS) entry which is preliminary data.</text>
</comment>
<evidence type="ECO:0000313" key="2">
    <source>
        <dbReference type="Proteomes" id="UP000075225"/>
    </source>
</evidence>
<feature type="non-terminal residue" evidence="1">
    <location>
        <position position="1"/>
    </location>
</feature>
<dbReference type="VEuPathDB" id="ToxoDB:TGPRC2_233065C"/>
<reference evidence="2" key="1">
    <citation type="submission" date="2016-03" db="EMBL/GenBank/DDBJ databases">
        <authorList>
            <person name="Sibley D."/>
            <person name="Venepally P."/>
            <person name="Karamycheva S."/>
            <person name="Hadjithomas M."/>
            <person name="Khan A."/>
            <person name="Brunk B."/>
            <person name="Roos D."/>
            <person name="Caler E."/>
            <person name="Lorenzi H."/>
        </authorList>
    </citation>
    <scope>NUCLEOTIDE SEQUENCE [LARGE SCALE GENOMIC DNA]</scope>
    <source>
        <strain evidence="2">TgCatPRC2</strain>
    </source>
</reference>
<sequence>NKWKSIIDGHERR</sequence>
<dbReference type="Proteomes" id="UP000075225">
    <property type="component" value="Unassembled WGS sequence"/>
</dbReference>
<evidence type="ECO:0000313" key="1">
    <source>
        <dbReference type="EMBL" id="KYK63541.1"/>
    </source>
</evidence>
<proteinExistence type="predicted"/>
<dbReference type="EMBL" id="AHZP02002600">
    <property type="protein sequence ID" value="KYK63541.1"/>
    <property type="molecule type" value="Genomic_DNA"/>
</dbReference>
<accession>A0A151H2G2</accession>
<organism evidence="1 2">
    <name type="scientific">Toxoplasma gondii TgCatPRC2</name>
    <dbReference type="NCBI Taxonomy" id="1130821"/>
    <lineage>
        <taxon>Eukaryota</taxon>
        <taxon>Sar</taxon>
        <taxon>Alveolata</taxon>
        <taxon>Apicomplexa</taxon>
        <taxon>Conoidasida</taxon>
        <taxon>Coccidia</taxon>
        <taxon>Eucoccidiorida</taxon>
        <taxon>Eimeriorina</taxon>
        <taxon>Sarcocystidae</taxon>
        <taxon>Toxoplasma</taxon>
    </lineage>
</organism>
<protein>
    <submittedName>
        <fullName evidence="1">3'5'-cyclic nucleotide phosphodiesterase domain-containing protein</fullName>
    </submittedName>
</protein>
<gene>
    <name evidence="1" type="ORF">TGPRC2_233065C</name>
</gene>